<dbReference type="GO" id="GO:0004984">
    <property type="term" value="F:olfactory receptor activity"/>
    <property type="evidence" value="ECO:0007669"/>
    <property type="project" value="InterPro"/>
</dbReference>
<dbReference type="Proteomes" id="UP000050525">
    <property type="component" value="Unassembled WGS sequence"/>
</dbReference>
<feature type="transmembrane region" description="Helical" evidence="10">
    <location>
        <begin position="105"/>
        <end position="123"/>
    </location>
</feature>
<keyword evidence="4 9" id="KW-0812">Transmembrane</keyword>
<dbReference type="InterPro" id="IPR000725">
    <property type="entry name" value="Olfact_rcpt"/>
</dbReference>
<keyword evidence="9" id="KW-0675">Receptor</keyword>
<feature type="transmembrane region" description="Helical" evidence="10">
    <location>
        <begin position="200"/>
        <end position="219"/>
    </location>
</feature>
<keyword evidence="9" id="KW-0297">G-protein coupled receptor</keyword>
<dbReference type="InterPro" id="IPR000276">
    <property type="entry name" value="GPCR_Rhodpsn"/>
</dbReference>
<evidence type="ECO:0000256" key="6">
    <source>
        <dbReference type="ARBA" id="ARBA00022989"/>
    </source>
</evidence>
<keyword evidence="7 10" id="KW-0472">Membrane</keyword>
<evidence type="ECO:0000256" key="5">
    <source>
        <dbReference type="ARBA" id="ARBA00022725"/>
    </source>
</evidence>
<keyword evidence="3 10" id="KW-0716">Sensory transduction</keyword>
<evidence type="ECO:0000313" key="12">
    <source>
        <dbReference type="EMBL" id="KYO39871.1"/>
    </source>
</evidence>
<organism evidence="12 13">
    <name type="scientific">Alligator mississippiensis</name>
    <name type="common">American alligator</name>
    <dbReference type="NCBI Taxonomy" id="8496"/>
    <lineage>
        <taxon>Eukaryota</taxon>
        <taxon>Metazoa</taxon>
        <taxon>Chordata</taxon>
        <taxon>Craniata</taxon>
        <taxon>Vertebrata</taxon>
        <taxon>Euteleostomi</taxon>
        <taxon>Archelosauria</taxon>
        <taxon>Archosauria</taxon>
        <taxon>Crocodylia</taxon>
        <taxon>Alligatoridae</taxon>
        <taxon>Alligatorinae</taxon>
        <taxon>Alligator</taxon>
    </lineage>
</organism>
<dbReference type="PhylomeDB" id="A0A151NSM8"/>
<dbReference type="PRINTS" id="PR00245">
    <property type="entry name" value="OLFACTORYR"/>
</dbReference>
<dbReference type="PROSITE" id="PS50262">
    <property type="entry name" value="G_PROTEIN_RECEP_F1_2"/>
    <property type="match status" value="1"/>
</dbReference>
<dbReference type="PROSITE" id="PS00237">
    <property type="entry name" value="G_PROTEIN_RECEP_F1_1"/>
    <property type="match status" value="1"/>
</dbReference>
<dbReference type="CDD" id="cd15225">
    <property type="entry name" value="7tmA_OR10A-like"/>
    <property type="match status" value="1"/>
</dbReference>
<dbReference type="PRINTS" id="PR00237">
    <property type="entry name" value="GPCRRHODOPSN"/>
</dbReference>
<evidence type="ECO:0000313" key="13">
    <source>
        <dbReference type="Proteomes" id="UP000050525"/>
    </source>
</evidence>
<evidence type="ECO:0000256" key="10">
    <source>
        <dbReference type="RuleBase" id="RU363047"/>
    </source>
</evidence>
<keyword evidence="6 10" id="KW-1133">Transmembrane helix</keyword>
<dbReference type="KEGG" id="amj:102566782"/>
<evidence type="ECO:0000256" key="2">
    <source>
        <dbReference type="ARBA" id="ARBA00022475"/>
    </source>
</evidence>
<sequence length="317" mass="34786">MVQEAPANQTALTELIMLGFTSQPSLACLLFGLFLVMYMVMLLGNGLIVALVWADPSLHTPMYFFLVSLSCSETAYTLVVVPRMLGDLLSLCHTISFSACATQMFFFVALGVTDCLLLTGMAVDRYMAICSPLRYSAIMNYRICCGLVGGALTGGVLFSLILSVLVFSLPFCGPKHIPHFFCDIPPVLRLVCPGNETSETAIHVLVVLTLILPFVFILLSYIRILMAVLCMGSAQHRRKAFSTCGAHLTVVLLHYSCAIFMYARPRAHYMLEKDRLIAVSYTIVIPMLNPLIYTLRNNDVQGALHKLLGCGPLTPKG</sequence>
<keyword evidence="5 10" id="KW-0552">Olfaction</keyword>
<evidence type="ECO:0000256" key="9">
    <source>
        <dbReference type="RuleBase" id="RU000688"/>
    </source>
</evidence>
<keyword evidence="13" id="KW-1185">Reference proteome</keyword>
<comment type="subcellular location">
    <subcellularLocation>
        <location evidence="1 10">Cell membrane</location>
        <topology evidence="1 10">Multi-pass membrane protein</topology>
    </subcellularLocation>
</comment>
<dbReference type="SUPFAM" id="SSF81321">
    <property type="entry name" value="Family A G protein-coupled receptor-like"/>
    <property type="match status" value="1"/>
</dbReference>
<feature type="transmembrane region" description="Helical" evidence="10">
    <location>
        <begin position="275"/>
        <end position="295"/>
    </location>
</feature>
<feature type="transmembrane region" description="Helical" evidence="10">
    <location>
        <begin position="63"/>
        <end position="85"/>
    </location>
</feature>
<evidence type="ECO:0000259" key="11">
    <source>
        <dbReference type="PROSITE" id="PS50262"/>
    </source>
</evidence>
<dbReference type="FunFam" id="1.20.1070.10:FF:000001">
    <property type="entry name" value="Olfactory receptor"/>
    <property type="match status" value="1"/>
</dbReference>
<feature type="transmembrane region" description="Helical" evidence="10">
    <location>
        <begin position="29"/>
        <end position="54"/>
    </location>
</feature>
<dbReference type="GO" id="GO:0005886">
    <property type="term" value="C:plasma membrane"/>
    <property type="evidence" value="ECO:0007669"/>
    <property type="project" value="UniProtKB-SubCell"/>
</dbReference>
<gene>
    <name evidence="12" type="ORF">Y1Q_0006735</name>
</gene>
<dbReference type="PANTHER" id="PTHR26453">
    <property type="entry name" value="OLFACTORY RECEPTOR"/>
    <property type="match status" value="1"/>
</dbReference>
<comment type="caution">
    <text evidence="12">The sequence shown here is derived from an EMBL/GenBank/DDBJ whole genome shotgun (WGS) entry which is preliminary data.</text>
</comment>
<feature type="transmembrane region" description="Helical" evidence="10">
    <location>
        <begin position="144"/>
        <end position="169"/>
    </location>
</feature>
<evidence type="ECO:0000256" key="1">
    <source>
        <dbReference type="ARBA" id="ARBA00004651"/>
    </source>
</evidence>
<proteinExistence type="inferred from homology"/>
<dbReference type="InterPro" id="IPR017452">
    <property type="entry name" value="GPCR_Rhodpsn_7TM"/>
</dbReference>
<dbReference type="OrthoDB" id="8999680at2759"/>
<name>A0A151NSM8_ALLMI</name>
<evidence type="ECO:0000256" key="3">
    <source>
        <dbReference type="ARBA" id="ARBA00022606"/>
    </source>
</evidence>
<evidence type="ECO:0000256" key="7">
    <source>
        <dbReference type="ARBA" id="ARBA00023136"/>
    </source>
</evidence>
<keyword evidence="2 10" id="KW-1003">Cell membrane</keyword>
<keyword evidence="8 9" id="KW-0807">Transducer</keyword>
<dbReference type="Gene3D" id="1.20.1070.10">
    <property type="entry name" value="Rhodopsin 7-helix transmembrane proteins"/>
    <property type="match status" value="1"/>
</dbReference>
<dbReference type="EMBL" id="AKHW03002184">
    <property type="protein sequence ID" value="KYO39871.1"/>
    <property type="molecule type" value="Genomic_DNA"/>
</dbReference>
<evidence type="ECO:0000256" key="8">
    <source>
        <dbReference type="ARBA" id="ARBA00023224"/>
    </source>
</evidence>
<feature type="domain" description="G-protein coupled receptors family 1 profile" evidence="11">
    <location>
        <begin position="44"/>
        <end position="293"/>
    </location>
</feature>
<comment type="similarity">
    <text evidence="9">Belongs to the G-protein coupled receptor 1 family.</text>
</comment>
<evidence type="ECO:0000256" key="4">
    <source>
        <dbReference type="ARBA" id="ARBA00022692"/>
    </source>
</evidence>
<dbReference type="Pfam" id="PF13853">
    <property type="entry name" value="7tm_4"/>
    <property type="match status" value="1"/>
</dbReference>
<dbReference type="eggNOG" id="ENOG502QVH7">
    <property type="taxonomic scope" value="Eukaryota"/>
</dbReference>
<accession>A0A151NSM8</accession>
<feature type="transmembrane region" description="Helical" evidence="10">
    <location>
        <begin position="240"/>
        <end position="263"/>
    </location>
</feature>
<protein>
    <recommendedName>
        <fullName evidence="10">Olfactory receptor</fullName>
    </recommendedName>
</protein>
<dbReference type="GO" id="GO:0004930">
    <property type="term" value="F:G protein-coupled receptor activity"/>
    <property type="evidence" value="ECO:0007669"/>
    <property type="project" value="UniProtKB-KW"/>
</dbReference>
<reference evidence="12 13" key="1">
    <citation type="journal article" date="2012" name="Genome Biol.">
        <title>Sequencing three crocodilian genomes to illuminate the evolution of archosaurs and amniotes.</title>
        <authorList>
            <person name="St John J.A."/>
            <person name="Braun E.L."/>
            <person name="Isberg S.R."/>
            <person name="Miles L.G."/>
            <person name="Chong A.Y."/>
            <person name="Gongora J."/>
            <person name="Dalzell P."/>
            <person name="Moran C."/>
            <person name="Bed'hom B."/>
            <person name="Abzhanov A."/>
            <person name="Burgess S.C."/>
            <person name="Cooksey A.M."/>
            <person name="Castoe T.A."/>
            <person name="Crawford N.G."/>
            <person name="Densmore L.D."/>
            <person name="Drew J.C."/>
            <person name="Edwards S.V."/>
            <person name="Faircloth B.C."/>
            <person name="Fujita M.K."/>
            <person name="Greenwold M.J."/>
            <person name="Hoffmann F.G."/>
            <person name="Howard J.M."/>
            <person name="Iguchi T."/>
            <person name="Janes D.E."/>
            <person name="Khan S.Y."/>
            <person name="Kohno S."/>
            <person name="de Koning A.J."/>
            <person name="Lance S.L."/>
            <person name="McCarthy F.M."/>
            <person name="McCormack J.E."/>
            <person name="Merchant M.E."/>
            <person name="Peterson D.G."/>
            <person name="Pollock D.D."/>
            <person name="Pourmand N."/>
            <person name="Raney B.J."/>
            <person name="Roessler K.A."/>
            <person name="Sanford J.R."/>
            <person name="Sawyer R.H."/>
            <person name="Schmidt C.J."/>
            <person name="Triplett E.W."/>
            <person name="Tuberville T.D."/>
            <person name="Venegas-Anaya M."/>
            <person name="Howard J.T."/>
            <person name="Jarvis E.D."/>
            <person name="Guillette L.J.Jr."/>
            <person name="Glenn T.C."/>
            <person name="Green R.E."/>
            <person name="Ray D.A."/>
        </authorList>
    </citation>
    <scope>NUCLEOTIDE SEQUENCE [LARGE SCALE GENOMIC DNA]</scope>
    <source>
        <strain evidence="12">KSC_2009_1</strain>
    </source>
</reference>
<dbReference type="AlphaFoldDB" id="A0A151NSM8"/>